<dbReference type="SUPFAM" id="SSF52317">
    <property type="entry name" value="Class I glutamine amidotransferase-like"/>
    <property type="match status" value="1"/>
</dbReference>
<dbReference type="Gene3D" id="3.40.50.880">
    <property type="match status" value="1"/>
</dbReference>
<protein>
    <recommendedName>
        <fullName evidence="2">DJ-1/PfpI domain-containing protein</fullName>
    </recommendedName>
</protein>
<proteinExistence type="inferred from homology"/>
<organism evidence="3 4">
    <name type="scientific">Candidatus Solincola sediminis</name>
    <dbReference type="NCBI Taxonomy" id="1797199"/>
    <lineage>
        <taxon>Bacteria</taxon>
        <taxon>Bacillati</taxon>
        <taxon>Actinomycetota</taxon>
        <taxon>Candidatus Geothermincolia</taxon>
        <taxon>Candidatus Geothermincolales</taxon>
        <taxon>Candidatus Geothermincolaceae</taxon>
        <taxon>Candidatus Solincola</taxon>
    </lineage>
</organism>
<dbReference type="EMBL" id="MELK01000021">
    <property type="protein sequence ID" value="OFW58563.1"/>
    <property type="molecule type" value="Genomic_DNA"/>
</dbReference>
<evidence type="ECO:0000313" key="4">
    <source>
        <dbReference type="Proteomes" id="UP000177876"/>
    </source>
</evidence>
<dbReference type="Proteomes" id="UP000177876">
    <property type="component" value="Unassembled WGS sequence"/>
</dbReference>
<dbReference type="InterPro" id="IPR029062">
    <property type="entry name" value="Class_I_gatase-like"/>
</dbReference>
<name>A0A1F2WP04_9ACTN</name>
<dbReference type="NCBIfam" id="TIGR01382">
    <property type="entry name" value="PfpI"/>
    <property type="match status" value="1"/>
</dbReference>
<comment type="similarity">
    <text evidence="1">Belongs to the peptidase C56 family.</text>
</comment>
<evidence type="ECO:0000256" key="1">
    <source>
        <dbReference type="ARBA" id="ARBA00008542"/>
    </source>
</evidence>
<dbReference type="PANTHER" id="PTHR42733:SF2">
    <property type="entry name" value="DJ-1_THIJ_PFPI FAMILY PROTEIN"/>
    <property type="match status" value="1"/>
</dbReference>
<dbReference type="InterPro" id="IPR002818">
    <property type="entry name" value="DJ-1/PfpI"/>
</dbReference>
<accession>A0A1F2WP04</accession>
<dbReference type="PROSITE" id="PS51276">
    <property type="entry name" value="PEPTIDASE_C56_PFPI"/>
    <property type="match status" value="1"/>
</dbReference>
<evidence type="ECO:0000313" key="3">
    <source>
        <dbReference type="EMBL" id="OFW58563.1"/>
    </source>
</evidence>
<gene>
    <name evidence="3" type="ORF">A2Y75_10285</name>
</gene>
<dbReference type="InterPro" id="IPR006286">
    <property type="entry name" value="C56_PfpI-like"/>
</dbReference>
<dbReference type="STRING" id="1797197.A2Y75_10285"/>
<dbReference type="Pfam" id="PF01965">
    <property type="entry name" value="DJ-1_PfpI"/>
    <property type="match status" value="1"/>
</dbReference>
<dbReference type="AlphaFoldDB" id="A0A1F2WP04"/>
<evidence type="ECO:0000259" key="2">
    <source>
        <dbReference type="Pfam" id="PF01965"/>
    </source>
</evidence>
<dbReference type="PANTHER" id="PTHR42733">
    <property type="entry name" value="DJ-1 PROTEIN"/>
    <property type="match status" value="1"/>
</dbReference>
<comment type="caution">
    <text evidence="3">The sequence shown here is derived from an EMBL/GenBank/DDBJ whole genome shotgun (WGS) entry which is preliminary data.</text>
</comment>
<feature type="domain" description="DJ-1/PfpI" evidence="2">
    <location>
        <begin position="6"/>
        <end position="167"/>
    </location>
</feature>
<sequence>MDLSGKRIATLLGEGFQDQEALEPIGFFKSHGAEVTIVGEEKGAVHGLHGAILEAERTFNEANISEFDAIFIPGGRSPAYLRKFPDAVGFVRSFAETDKLIATICHAGQLLAAADLVKDLTLTGYPGIKEEMEQAGANFVDQPVVADRNVVSSRLPEDIPVFNEKVKELLSGKAKSSAA</sequence>
<reference evidence="3 4" key="1">
    <citation type="journal article" date="2016" name="Nat. Commun.">
        <title>Thousands of microbial genomes shed light on interconnected biogeochemical processes in an aquifer system.</title>
        <authorList>
            <person name="Anantharaman K."/>
            <person name="Brown C.T."/>
            <person name="Hug L.A."/>
            <person name="Sharon I."/>
            <person name="Castelle C.J."/>
            <person name="Probst A.J."/>
            <person name="Thomas B.C."/>
            <person name="Singh A."/>
            <person name="Wilkins M.J."/>
            <person name="Karaoz U."/>
            <person name="Brodie E.L."/>
            <person name="Williams K.H."/>
            <person name="Hubbard S.S."/>
            <person name="Banfield J.F."/>
        </authorList>
    </citation>
    <scope>NUCLEOTIDE SEQUENCE [LARGE SCALE GENOMIC DNA]</scope>
</reference>